<evidence type="ECO:0000313" key="2">
    <source>
        <dbReference type="Proteomes" id="UP000680206"/>
    </source>
</evidence>
<gene>
    <name evidence="1" type="ORF">J4709_26690</name>
</gene>
<protein>
    <submittedName>
        <fullName evidence="1">Uncharacterized protein</fullName>
    </submittedName>
</protein>
<dbReference type="EMBL" id="JAGEPF010000016">
    <property type="protein sequence ID" value="MBO2461177.1"/>
    <property type="molecule type" value="Genomic_DNA"/>
</dbReference>
<comment type="caution">
    <text evidence="1">The sequence shown here is derived from an EMBL/GenBank/DDBJ whole genome shotgun (WGS) entry which is preliminary data.</text>
</comment>
<sequence>MTVHGRYTGVLADSPAFDDPFNALPGVDRDAAFVRTNIPVWAASADLAAPASGVAIGARIWLARGDLVTNLAFTSGDTAGVTYTHWWHALYDPDGKLLAQTADQAAAGWAADTTKRLALAKPVPIKSAGWYIAATMSAAATVQTLTGAAPLASTATVHIGSKAAGFTFGAGLGAAAPAATGAQTTAAKVPLVVVS</sequence>
<reference evidence="1 2" key="1">
    <citation type="submission" date="2021-03" db="EMBL/GenBank/DDBJ databases">
        <title>Actinomadura violae sp. nov., isolated from lichen in Thailand.</title>
        <authorList>
            <person name="Kanchanasin P."/>
            <person name="Saeng-In P."/>
            <person name="Phongsopitanun W."/>
            <person name="Yuki M."/>
            <person name="Kudo T."/>
            <person name="Ohkuma M."/>
            <person name="Tanasupawat S."/>
        </authorList>
    </citation>
    <scope>NUCLEOTIDE SEQUENCE [LARGE SCALE GENOMIC DNA]</scope>
    <source>
        <strain evidence="1 2">LCR2-06</strain>
    </source>
</reference>
<organism evidence="1 2">
    <name type="scientific">Actinomadura violacea</name>
    <dbReference type="NCBI Taxonomy" id="2819934"/>
    <lineage>
        <taxon>Bacteria</taxon>
        <taxon>Bacillati</taxon>
        <taxon>Actinomycetota</taxon>
        <taxon>Actinomycetes</taxon>
        <taxon>Streptosporangiales</taxon>
        <taxon>Thermomonosporaceae</taxon>
        <taxon>Actinomadura</taxon>
    </lineage>
</organism>
<accession>A0ABS3RWW2</accession>
<name>A0ABS3RWW2_9ACTN</name>
<evidence type="ECO:0000313" key="1">
    <source>
        <dbReference type="EMBL" id="MBO2461177.1"/>
    </source>
</evidence>
<dbReference type="RefSeq" id="WP_208244538.1">
    <property type="nucleotide sequence ID" value="NZ_JAGEPF010000016.1"/>
</dbReference>
<keyword evidence="2" id="KW-1185">Reference proteome</keyword>
<proteinExistence type="predicted"/>
<dbReference type="Proteomes" id="UP000680206">
    <property type="component" value="Unassembled WGS sequence"/>
</dbReference>